<organism evidence="2 3">
    <name type="scientific">Phialocephala subalpina</name>
    <dbReference type="NCBI Taxonomy" id="576137"/>
    <lineage>
        <taxon>Eukaryota</taxon>
        <taxon>Fungi</taxon>
        <taxon>Dikarya</taxon>
        <taxon>Ascomycota</taxon>
        <taxon>Pezizomycotina</taxon>
        <taxon>Leotiomycetes</taxon>
        <taxon>Helotiales</taxon>
        <taxon>Mollisiaceae</taxon>
        <taxon>Phialocephala</taxon>
        <taxon>Phialocephala fortinii species complex</taxon>
    </lineage>
</organism>
<feature type="region of interest" description="Disordered" evidence="1">
    <location>
        <begin position="181"/>
        <end position="224"/>
    </location>
</feature>
<evidence type="ECO:0000313" key="2">
    <source>
        <dbReference type="EMBL" id="CZR54017.1"/>
    </source>
</evidence>
<name>A0A1L7WML0_9HELO</name>
<feature type="compositionally biased region" description="Basic and acidic residues" evidence="1">
    <location>
        <begin position="672"/>
        <end position="688"/>
    </location>
</feature>
<reference evidence="2 3" key="1">
    <citation type="submission" date="2016-03" db="EMBL/GenBank/DDBJ databases">
        <authorList>
            <person name="Ploux O."/>
        </authorList>
    </citation>
    <scope>NUCLEOTIDE SEQUENCE [LARGE SCALE GENOMIC DNA]</scope>
    <source>
        <strain evidence="2 3">UAMH 11012</strain>
    </source>
</reference>
<dbReference type="AlphaFoldDB" id="A0A1L7WML0"/>
<feature type="region of interest" description="Disordered" evidence="1">
    <location>
        <begin position="540"/>
        <end position="572"/>
    </location>
</feature>
<proteinExistence type="predicted"/>
<evidence type="ECO:0000313" key="3">
    <source>
        <dbReference type="Proteomes" id="UP000184330"/>
    </source>
</evidence>
<feature type="compositionally biased region" description="Basic and acidic residues" evidence="1">
    <location>
        <begin position="1"/>
        <end position="10"/>
    </location>
</feature>
<dbReference type="Proteomes" id="UP000184330">
    <property type="component" value="Unassembled WGS sequence"/>
</dbReference>
<gene>
    <name evidence="2" type="ORF">PAC_03900</name>
</gene>
<accession>A0A1L7WML0</accession>
<dbReference type="EMBL" id="FJOG01000004">
    <property type="protein sequence ID" value="CZR54017.1"/>
    <property type="molecule type" value="Genomic_DNA"/>
</dbReference>
<evidence type="ECO:0000256" key="1">
    <source>
        <dbReference type="SAM" id="MobiDB-lite"/>
    </source>
</evidence>
<protein>
    <submittedName>
        <fullName evidence="2">Uncharacterized protein</fullName>
    </submittedName>
</protein>
<sequence>MDPARWEEAGSAHVDWNSAVHDANKSEAHPNINKASKTRANQQIELESIAGSDNSNPYGGQAFESMHNSRKASYEPIPVAKSPYHLSIMRTNHPDLAIELSEFNIPESGHPSSLPHMDPTGPQSTLYVAQLDDIGFETSFQEAYSMNSASKPRMASHPLGMVPGSSYDPQQSIHMGKLDAGWYENLPTPSSQNRHPIQEGYGASGGNNSREKNHERSSGWSPNKFASSIHPFEAHNYPREWKVARHGFTHGNEPQSLPLLMSRDLQGLSVPAESSRSTTLSAFARPEEGNPSFLKPGMKRKPISLDAEESPERQRLDPSPTAAMAAQSIGAGITGGKNTWDSVLEGEVKDNEKLYKGILWTNHCQRLGIILESANQKDIDLASGAGIMVRCDEAIEKAERWIFENSPVAEARSEESRTEKPLLAPGVRAYLERPLLSPKRIKLDSNTRTQLNTPQISRLTPPYRSGPSLNHVTQHLAELAYDDPMDCESDGENELAPVTDIEFRKPSTVGLALPAAAKARLAAAEARGNRFTAAKFLASSTQTSPHLSKAKEQSSAPAVRTPRKRKVLEAQDPGPRNFLEHEFRLLHELHHQLKPGESNPSDRQGWSDFLLENGPTWRTFLSRNEAPQETVARHKAIAEHKAAVEYFEKGEKARGRQAHRERQHAATAASKAKLDAMTEKNLQKRAENPDVPWRNLRQA</sequence>
<feature type="region of interest" description="Disordered" evidence="1">
    <location>
        <begin position="651"/>
        <end position="699"/>
    </location>
</feature>
<dbReference type="OrthoDB" id="10542530at2759"/>
<feature type="region of interest" description="Disordered" evidence="1">
    <location>
        <begin position="1"/>
        <end position="35"/>
    </location>
</feature>
<feature type="compositionally biased region" description="Basic and acidic residues" evidence="1">
    <location>
        <begin position="651"/>
        <end position="664"/>
    </location>
</feature>
<keyword evidence="3" id="KW-1185">Reference proteome</keyword>